<keyword evidence="2 6" id="KW-0812">Transmembrane</keyword>
<feature type="transmembrane region" description="Helical" evidence="6">
    <location>
        <begin position="407"/>
        <end position="427"/>
    </location>
</feature>
<feature type="transmembrane region" description="Helical" evidence="6">
    <location>
        <begin position="194"/>
        <end position="214"/>
    </location>
</feature>
<keyword evidence="4 6" id="KW-0472">Membrane</keyword>
<comment type="caution">
    <text evidence="7">The sequence shown here is derived from an EMBL/GenBank/DDBJ whole genome shotgun (WGS) entry which is preliminary data.</text>
</comment>
<feature type="transmembrane region" description="Helical" evidence="6">
    <location>
        <begin position="280"/>
        <end position="302"/>
    </location>
</feature>
<feature type="transmembrane region" description="Helical" evidence="6">
    <location>
        <begin position="154"/>
        <end position="174"/>
    </location>
</feature>
<feature type="transmembrane region" description="Helical" evidence="6">
    <location>
        <begin position="221"/>
        <end position="239"/>
    </location>
</feature>
<dbReference type="PANTHER" id="PTHR23502">
    <property type="entry name" value="MAJOR FACILITATOR SUPERFAMILY"/>
    <property type="match status" value="1"/>
</dbReference>
<comment type="subcellular location">
    <subcellularLocation>
        <location evidence="1">Membrane</location>
        <topology evidence="1">Multi-pass membrane protein</topology>
    </subcellularLocation>
</comment>
<gene>
    <name evidence="7" type="ORF">N0V93_006168</name>
</gene>
<evidence type="ECO:0000256" key="4">
    <source>
        <dbReference type="ARBA" id="ARBA00023136"/>
    </source>
</evidence>
<evidence type="ECO:0008006" key="9">
    <source>
        <dbReference type="Google" id="ProtNLM"/>
    </source>
</evidence>
<reference evidence="7" key="1">
    <citation type="submission" date="2022-10" db="EMBL/GenBank/DDBJ databases">
        <title>Tapping the CABI collections for fungal endophytes: first genome assemblies for Collariella, Neodidymelliopsis, Ascochyta clinopodiicola, Didymella pomorum, Didymosphaeria variabile, Neocosmospora piperis and Neocucurbitaria cava.</title>
        <authorList>
            <person name="Hill R."/>
        </authorList>
    </citation>
    <scope>NUCLEOTIDE SEQUENCE</scope>
    <source>
        <strain evidence="7">IMI 355082</strain>
    </source>
</reference>
<sequence>MIPNTAMLQNGQRPKTSNGDRRVDEELRDWIIAETSIADAEKGRQDLMVTTTRVPIDNSMHSNSEIKTWVYDTRTLAQNDNTTIGSPHSRASTSTKPLLERNRSERKGLPVEFPGQHRELDLVPGSVFLVDSKGSFLKLPIPSGMPEDPLRWGYWKKTGAIACLLFFSMLSISSGQLPEISYQLILVDPTMQQLIVFPPLFVGIGSFIWAPLSIAIGRRPVLLFCTALQAVGCIIGATAKDFNALLAAVCLKGLAAAPAWSLALLIIIDLTFIHERPQVLATYWCLGGVFNLVALTIAPHVTEAYLGNNWRSTEWIWVVLSVLSLLASILFLPETYFVRPAVAYDGKILIQSAGEKVHIYEDGQVRRPDSYNASTRGKPSNRWGARVSWADAGACYPQVLLHLVNPLVFWLTLLNTLTFVATVVLASQYPGLLTSPPYNQPPSTVGLVNLAGAGGVLLAWPSCGLLISKCIQRSSRRNDGLRHAEYYLPAFILPIMASISGLLIFGVGFEQKPSSPSFVYVAYALTIFSFGGLSVASTLWVTEAFPQWATSALVVVGGSSYLLSFGVTLSLPELIELHGFKTLSIALAVGIMVLGAVAVPIAFWGKEVRQYVHGRWAQYEGGALRPQR</sequence>
<feature type="region of interest" description="Disordered" evidence="5">
    <location>
        <begin position="79"/>
        <end position="105"/>
    </location>
</feature>
<proteinExistence type="predicted"/>
<feature type="transmembrane region" description="Helical" evidence="6">
    <location>
        <begin position="583"/>
        <end position="605"/>
    </location>
</feature>
<feature type="transmembrane region" description="Helical" evidence="6">
    <location>
        <begin position="245"/>
        <end position="268"/>
    </location>
</feature>
<feature type="compositionally biased region" description="Polar residues" evidence="5">
    <location>
        <begin position="1"/>
        <end position="17"/>
    </location>
</feature>
<dbReference type="Pfam" id="PF07690">
    <property type="entry name" value="MFS_1"/>
    <property type="match status" value="1"/>
</dbReference>
<feature type="transmembrane region" description="Helical" evidence="6">
    <location>
        <begin position="487"/>
        <end position="508"/>
    </location>
</feature>
<evidence type="ECO:0000313" key="8">
    <source>
        <dbReference type="Proteomes" id="UP001140453"/>
    </source>
</evidence>
<dbReference type="OrthoDB" id="268400at2759"/>
<organism evidence="7 8">
    <name type="scientific">Gnomoniopsis smithogilvyi</name>
    <dbReference type="NCBI Taxonomy" id="1191159"/>
    <lineage>
        <taxon>Eukaryota</taxon>
        <taxon>Fungi</taxon>
        <taxon>Dikarya</taxon>
        <taxon>Ascomycota</taxon>
        <taxon>Pezizomycotina</taxon>
        <taxon>Sordariomycetes</taxon>
        <taxon>Sordariomycetidae</taxon>
        <taxon>Diaporthales</taxon>
        <taxon>Gnomoniaceae</taxon>
        <taxon>Gnomoniopsis</taxon>
    </lineage>
</organism>
<dbReference type="EMBL" id="JAPEVB010000004">
    <property type="protein sequence ID" value="KAJ4388709.1"/>
    <property type="molecule type" value="Genomic_DNA"/>
</dbReference>
<name>A0A9W8YNV4_9PEZI</name>
<dbReference type="SUPFAM" id="SSF103473">
    <property type="entry name" value="MFS general substrate transporter"/>
    <property type="match status" value="1"/>
</dbReference>
<feature type="compositionally biased region" description="Polar residues" evidence="5">
    <location>
        <begin position="79"/>
        <end position="96"/>
    </location>
</feature>
<dbReference type="GO" id="GO:0022857">
    <property type="term" value="F:transmembrane transporter activity"/>
    <property type="evidence" value="ECO:0007669"/>
    <property type="project" value="InterPro"/>
</dbReference>
<dbReference type="PANTHER" id="PTHR23502:SF164">
    <property type="entry name" value="MAJOR FACILITATOR SUPERFAMILY (MFS) PROFILE DOMAIN-CONTAINING PROTEIN"/>
    <property type="match status" value="1"/>
</dbReference>
<evidence type="ECO:0000256" key="2">
    <source>
        <dbReference type="ARBA" id="ARBA00022692"/>
    </source>
</evidence>
<feature type="transmembrane region" description="Helical" evidence="6">
    <location>
        <begin position="548"/>
        <end position="571"/>
    </location>
</feature>
<dbReference type="InterPro" id="IPR036259">
    <property type="entry name" value="MFS_trans_sf"/>
</dbReference>
<accession>A0A9W8YNV4</accession>
<keyword evidence="3 6" id="KW-1133">Transmembrane helix</keyword>
<feature type="transmembrane region" description="Helical" evidence="6">
    <location>
        <begin position="447"/>
        <end position="467"/>
    </location>
</feature>
<evidence type="ECO:0000256" key="3">
    <source>
        <dbReference type="ARBA" id="ARBA00022989"/>
    </source>
</evidence>
<evidence type="ECO:0000256" key="5">
    <source>
        <dbReference type="SAM" id="MobiDB-lite"/>
    </source>
</evidence>
<dbReference type="Gene3D" id="1.20.1250.20">
    <property type="entry name" value="MFS general substrate transporter like domains"/>
    <property type="match status" value="1"/>
</dbReference>
<dbReference type="Proteomes" id="UP001140453">
    <property type="component" value="Unassembled WGS sequence"/>
</dbReference>
<dbReference type="AlphaFoldDB" id="A0A9W8YNV4"/>
<keyword evidence="8" id="KW-1185">Reference proteome</keyword>
<feature type="transmembrane region" description="Helical" evidence="6">
    <location>
        <begin position="314"/>
        <end position="332"/>
    </location>
</feature>
<evidence type="ECO:0000313" key="7">
    <source>
        <dbReference type="EMBL" id="KAJ4388709.1"/>
    </source>
</evidence>
<evidence type="ECO:0000256" key="1">
    <source>
        <dbReference type="ARBA" id="ARBA00004141"/>
    </source>
</evidence>
<feature type="transmembrane region" description="Helical" evidence="6">
    <location>
        <begin position="520"/>
        <end position="541"/>
    </location>
</feature>
<dbReference type="InterPro" id="IPR011701">
    <property type="entry name" value="MFS"/>
</dbReference>
<feature type="region of interest" description="Disordered" evidence="5">
    <location>
        <begin position="1"/>
        <end position="22"/>
    </location>
</feature>
<evidence type="ECO:0000256" key="6">
    <source>
        <dbReference type="SAM" id="Phobius"/>
    </source>
</evidence>
<dbReference type="GO" id="GO:0005886">
    <property type="term" value="C:plasma membrane"/>
    <property type="evidence" value="ECO:0007669"/>
    <property type="project" value="TreeGrafter"/>
</dbReference>
<protein>
    <recommendedName>
        <fullName evidence="9">Major facilitator superfamily (MFS) profile domain-containing protein</fullName>
    </recommendedName>
</protein>